<dbReference type="PANTHER" id="PTHR11319:SF35">
    <property type="entry name" value="OUTER MEMBRANE PROTEIN PMPC-RELATED"/>
    <property type="match status" value="1"/>
</dbReference>
<sequence length="521" mass="55977">MMGFMVACIISSVVCMPPGQGRSLRGAPSAESLLRAAMTDTTTSRYELTASVKLTSSLPALNKDFTLVGNCGGRGCAIDGQGKFRGFVTSSSLSLSNLELVGMTTVGTNLNSDGYDTSGGAVYVSGGPLTVSKCVFRGNRAQKAGGGAIAMLDSQFTISDSMFTENSADGSGGALIVWSNSFGELKNTGLSGNKAGLFGGAAYFRESSVKALSCAFAANKAGNNGGALLLSESDATIAKTSFTANSAPNGLGGALRVLLEDREVVICSSTTFAGNSAQDKTTNDASDFVAPQVLWISGLVSGDKAWLARFRPPSCPTQTLIAYALKSVIADVKERSITSEIHCLPLIDHLSFNDSAGLIHVYRHKRGEFVETLNQLTRGTVMVKKEVEKEDRSINESSIDAEVKFVKLLSAHSQFHKEREVHKVSHVDEEVMNDEEDELTEEEKEYVRRKDAEVARTKAQMMTTKKKTFTDTWRNAFIPLASPRWVENMSTAFSGKICSLETFNYLAPIDQRGYRLLALLT</sequence>
<dbReference type="AlphaFoldDB" id="A0A388M5W4"/>
<keyword evidence="3" id="KW-1185">Reference proteome</keyword>
<dbReference type="PANTHER" id="PTHR11319">
    <property type="entry name" value="G PROTEIN-COUPLED RECEPTOR-RELATED"/>
    <property type="match status" value="1"/>
</dbReference>
<proteinExistence type="predicted"/>
<keyword evidence="1" id="KW-0732">Signal</keyword>
<dbReference type="InterPro" id="IPR012334">
    <property type="entry name" value="Pectin_lyas_fold"/>
</dbReference>
<organism evidence="2 3">
    <name type="scientific">Chara braunii</name>
    <name type="common">Braun's stonewort</name>
    <dbReference type="NCBI Taxonomy" id="69332"/>
    <lineage>
        <taxon>Eukaryota</taxon>
        <taxon>Viridiplantae</taxon>
        <taxon>Streptophyta</taxon>
        <taxon>Charophyceae</taxon>
        <taxon>Charales</taxon>
        <taxon>Characeae</taxon>
        <taxon>Chara</taxon>
    </lineage>
</organism>
<dbReference type="SUPFAM" id="SSF51126">
    <property type="entry name" value="Pectin lyase-like"/>
    <property type="match status" value="1"/>
</dbReference>
<comment type="caution">
    <text evidence="2">The sequence shown here is derived from an EMBL/GenBank/DDBJ whole genome shotgun (WGS) entry which is preliminary data.</text>
</comment>
<feature type="chain" id="PRO_5017207999" description="Right handed beta helix domain-containing protein" evidence="1">
    <location>
        <begin position="16"/>
        <end position="521"/>
    </location>
</feature>
<evidence type="ECO:0000313" key="3">
    <source>
        <dbReference type="Proteomes" id="UP000265515"/>
    </source>
</evidence>
<evidence type="ECO:0000313" key="2">
    <source>
        <dbReference type="EMBL" id="GBG89977.1"/>
    </source>
</evidence>
<dbReference type="Gramene" id="GBG89977">
    <property type="protein sequence ID" value="GBG89977"/>
    <property type="gene ID" value="CBR_g50067"/>
</dbReference>
<evidence type="ECO:0008006" key="4">
    <source>
        <dbReference type="Google" id="ProtNLM"/>
    </source>
</evidence>
<dbReference type="Proteomes" id="UP000265515">
    <property type="component" value="Unassembled WGS sequence"/>
</dbReference>
<feature type="signal peptide" evidence="1">
    <location>
        <begin position="1"/>
        <end position="15"/>
    </location>
</feature>
<evidence type="ECO:0000256" key="1">
    <source>
        <dbReference type="SAM" id="SignalP"/>
    </source>
</evidence>
<protein>
    <recommendedName>
        <fullName evidence="4">Right handed beta helix domain-containing protein</fullName>
    </recommendedName>
</protein>
<reference evidence="2 3" key="1">
    <citation type="journal article" date="2018" name="Cell">
        <title>The Chara Genome: Secondary Complexity and Implications for Plant Terrestrialization.</title>
        <authorList>
            <person name="Nishiyama T."/>
            <person name="Sakayama H."/>
            <person name="Vries J.D."/>
            <person name="Buschmann H."/>
            <person name="Saint-Marcoux D."/>
            <person name="Ullrich K.K."/>
            <person name="Haas F.B."/>
            <person name="Vanderstraeten L."/>
            <person name="Becker D."/>
            <person name="Lang D."/>
            <person name="Vosolsobe S."/>
            <person name="Rombauts S."/>
            <person name="Wilhelmsson P.K.I."/>
            <person name="Janitza P."/>
            <person name="Kern R."/>
            <person name="Heyl A."/>
            <person name="Rumpler F."/>
            <person name="Villalobos L.I.A.C."/>
            <person name="Clay J.M."/>
            <person name="Skokan R."/>
            <person name="Toyoda A."/>
            <person name="Suzuki Y."/>
            <person name="Kagoshima H."/>
            <person name="Schijlen E."/>
            <person name="Tajeshwar N."/>
            <person name="Catarino B."/>
            <person name="Hetherington A.J."/>
            <person name="Saltykova A."/>
            <person name="Bonnot C."/>
            <person name="Breuninger H."/>
            <person name="Symeonidi A."/>
            <person name="Radhakrishnan G.V."/>
            <person name="Van Nieuwerburgh F."/>
            <person name="Deforce D."/>
            <person name="Chang C."/>
            <person name="Karol K.G."/>
            <person name="Hedrich R."/>
            <person name="Ulvskov P."/>
            <person name="Glockner G."/>
            <person name="Delwiche C.F."/>
            <person name="Petrasek J."/>
            <person name="Van de Peer Y."/>
            <person name="Friml J."/>
            <person name="Beilby M."/>
            <person name="Dolan L."/>
            <person name="Kohara Y."/>
            <person name="Sugano S."/>
            <person name="Fujiyama A."/>
            <person name="Delaux P.-M."/>
            <person name="Quint M."/>
            <person name="TheiBen G."/>
            <person name="Hagemann M."/>
            <person name="Harholt J."/>
            <person name="Dunand C."/>
            <person name="Zachgo S."/>
            <person name="Langdale J."/>
            <person name="Maumus F."/>
            <person name="Straeten D.V.D."/>
            <person name="Gould S.B."/>
            <person name="Rensing S.A."/>
        </authorList>
    </citation>
    <scope>NUCLEOTIDE SEQUENCE [LARGE SCALE GENOMIC DNA]</scope>
    <source>
        <strain evidence="2 3">S276</strain>
    </source>
</reference>
<accession>A0A388M5W4</accession>
<dbReference type="Gene3D" id="2.160.20.10">
    <property type="entry name" value="Single-stranded right-handed beta-helix, Pectin lyase-like"/>
    <property type="match status" value="1"/>
</dbReference>
<dbReference type="InterPro" id="IPR011050">
    <property type="entry name" value="Pectin_lyase_fold/virulence"/>
</dbReference>
<dbReference type="EMBL" id="BFEA01000776">
    <property type="protein sequence ID" value="GBG89977.1"/>
    <property type="molecule type" value="Genomic_DNA"/>
</dbReference>
<gene>
    <name evidence="2" type="ORF">CBR_g50067</name>
</gene>
<name>A0A388M5W4_CHABU</name>